<dbReference type="PROSITE" id="PS50005">
    <property type="entry name" value="TPR"/>
    <property type="match status" value="1"/>
</dbReference>
<keyword evidence="5" id="KW-0732">Signal</keyword>
<dbReference type="SMART" id="SM00028">
    <property type="entry name" value="TPR"/>
    <property type="match status" value="1"/>
</dbReference>
<feature type="signal peptide" evidence="5">
    <location>
        <begin position="1"/>
        <end position="18"/>
    </location>
</feature>
<accession>A0ABW0JNW7</accession>
<keyword evidence="8" id="KW-1185">Reference proteome</keyword>
<dbReference type="Gene3D" id="3.40.50.1820">
    <property type="entry name" value="alpha/beta hydrolase"/>
    <property type="match status" value="2"/>
</dbReference>
<dbReference type="Proteomes" id="UP001596013">
    <property type="component" value="Unassembled WGS sequence"/>
</dbReference>
<feature type="repeat" description="TPR" evidence="4">
    <location>
        <begin position="467"/>
        <end position="500"/>
    </location>
</feature>
<dbReference type="InterPro" id="IPR019734">
    <property type="entry name" value="TPR_rpt"/>
</dbReference>
<proteinExistence type="predicted"/>
<dbReference type="Pfam" id="PF07719">
    <property type="entry name" value="TPR_2"/>
    <property type="match status" value="1"/>
</dbReference>
<dbReference type="EMBL" id="JBHSMK010000009">
    <property type="protein sequence ID" value="MFC5437421.1"/>
    <property type="molecule type" value="Genomic_DNA"/>
</dbReference>
<organism evidence="7 8">
    <name type="scientific">Rhodanobacter umsongensis</name>
    <dbReference type="NCBI Taxonomy" id="633153"/>
    <lineage>
        <taxon>Bacteria</taxon>
        <taxon>Pseudomonadati</taxon>
        <taxon>Pseudomonadota</taxon>
        <taxon>Gammaproteobacteria</taxon>
        <taxon>Lysobacterales</taxon>
        <taxon>Rhodanobacteraceae</taxon>
        <taxon>Rhodanobacter</taxon>
    </lineage>
</organism>
<dbReference type="InterPro" id="IPR013105">
    <property type="entry name" value="TPR_2"/>
</dbReference>
<feature type="chain" id="PRO_5045142135" evidence="5">
    <location>
        <begin position="19"/>
        <end position="516"/>
    </location>
</feature>
<dbReference type="InterPro" id="IPR011990">
    <property type="entry name" value="TPR-like_helical_dom_sf"/>
</dbReference>
<evidence type="ECO:0000313" key="8">
    <source>
        <dbReference type="Proteomes" id="UP001596013"/>
    </source>
</evidence>
<keyword evidence="1" id="KW-0677">Repeat</keyword>
<feature type="domain" description="Dienelactone hydrolase" evidence="6">
    <location>
        <begin position="144"/>
        <end position="277"/>
    </location>
</feature>
<keyword evidence="3 4" id="KW-0802">TPR repeat</keyword>
<dbReference type="InterPro" id="IPR002925">
    <property type="entry name" value="Dienelactn_hydro"/>
</dbReference>
<evidence type="ECO:0000256" key="3">
    <source>
        <dbReference type="ARBA" id="ARBA00022803"/>
    </source>
</evidence>
<dbReference type="SUPFAM" id="SSF48452">
    <property type="entry name" value="TPR-like"/>
    <property type="match status" value="1"/>
</dbReference>
<dbReference type="PANTHER" id="PTHR22946">
    <property type="entry name" value="DIENELACTONE HYDROLASE DOMAIN-CONTAINING PROTEIN-RELATED"/>
    <property type="match status" value="1"/>
</dbReference>
<evidence type="ECO:0000256" key="2">
    <source>
        <dbReference type="ARBA" id="ARBA00022801"/>
    </source>
</evidence>
<dbReference type="GO" id="GO:0016787">
    <property type="term" value="F:hydrolase activity"/>
    <property type="evidence" value="ECO:0007669"/>
    <property type="project" value="UniProtKB-KW"/>
</dbReference>
<name>A0ABW0JNW7_9GAMM</name>
<dbReference type="InterPro" id="IPR029058">
    <property type="entry name" value="AB_hydrolase_fold"/>
</dbReference>
<reference evidence="8" key="1">
    <citation type="journal article" date="2019" name="Int. J. Syst. Evol. Microbiol.">
        <title>The Global Catalogue of Microorganisms (GCM) 10K type strain sequencing project: providing services to taxonomists for standard genome sequencing and annotation.</title>
        <authorList>
            <consortium name="The Broad Institute Genomics Platform"/>
            <consortium name="The Broad Institute Genome Sequencing Center for Infectious Disease"/>
            <person name="Wu L."/>
            <person name="Ma J."/>
        </authorList>
    </citation>
    <scope>NUCLEOTIDE SEQUENCE [LARGE SCALE GENOMIC DNA]</scope>
    <source>
        <strain evidence="8">JCM 17130</strain>
    </source>
</reference>
<evidence type="ECO:0000313" key="7">
    <source>
        <dbReference type="EMBL" id="MFC5437421.1"/>
    </source>
</evidence>
<dbReference type="SUPFAM" id="SSF53474">
    <property type="entry name" value="alpha/beta-Hydrolases"/>
    <property type="match status" value="1"/>
</dbReference>
<protein>
    <submittedName>
        <fullName evidence="7">Dienelactone hydrolase family protein</fullName>
    </submittedName>
</protein>
<gene>
    <name evidence="7" type="ORF">ACFPME_12705</name>
</gene>
<comment type="caution">
    <text evidence="7">The sequence shown here is derived from an EMBL/GenBank/DDBJ whole genome shotgun (WGS) entry which is preliminary data.</text>
</comment>
<dbReference type="Gene3D" id="1.25.40.10">
    <property type="entry name" value="Tetratricopeptide repeat domain"/>
    <property type="match status" value="1"/>
</dbReference>
<evidence type="ECO:0000259" key="6">
    <source>
        <dbReference type="Pfam" id="PF01738"/>
    </source>
</evidence>
<evidence type="ECO:0000256" key="4">
    <source>
        <dbReference type="PROSITE-ProRule" id="PRU00339"/>
    </source>
</evidence>
<keyword evidence="2 7" id="KW-0378">Hydrolase</keyword>
<sequence length="516" mass="56815">MRTMLLFIALLMPGLTSAQSNFTRLNPPGPHTVGLRVVEQYDFSRGYRGATDPDTGKPTQGEERARPIQTMIWYPAQKRSGRKMSAGDYLRFGATGDAFGQTPVERARLEAAYLTERTFALSPKRARDELTATMTARRDALAEPGKFPVVIYAPGYAGDGYENADLCEYLASLGYVVIGSPSLGQRPGGMTIDLKGAEAQTGDIEYLIGYAHTLPQADTGRVGVIGYSWGGMANIMAAATDPRISALVAFDGSVRFFPGIVEQSRSVTPERITAPLLYVASAPREIENAPADANRETSFLNKMKYADLYRVTMAPYEHANFAVMLGQRFLADERYGDYDKDELSVANAWVETYVRRFLDAYLKGDRVGQAFLDTPASRKGAPAHLFTEFSRRAQGAPPTRAAFAAELARQGFDHASDVYKAFKKREPEFTLSDEDLNMWGYTLLRNGDTTAAVAILRLDAELYVDDPNAWDSLGEAYAKNGQNDLAIDAYRKSLALNPKNDNATKQIAILQARPHQ</sequence>
<dbReference type="PANTHER" id="PTHR22946:SF9">
    <property type="entry name" value="POLYKETIDE TRANSFERASE AF380"/>
    <property type="match status" value="1"/>
</dbReference>
<dbReference type="InterPro" id="IPR050261">
    <property type="entry name" value="FrsA_esterase"/>
</dbReference>
<evidence type="ECO:0000256" key="5">
    <source>
        <dbReference type="SAM" id="SignalP"/>
    </source>
</evidence>
<dbReference type="Pfam" id="PF01738">
    <property type="entry name" value="DLH"/>
    <property type="match status" value="1"/>
</dbReference>
<dbReference type="RefSeq" id="WP_377305866.1">
    <property type="nucleotide sequence ID" value="NZ_JBHSMK010000009.1"/>
</dbReference>
<dbReference type="PROSITE" id="PS50293">
    <property type="entry name" value="TPR_REGION"/>
    <property type="match status" value="1"/>
</dbReference>
<evidence type="ECO:0000256" key="1">
    <source>
        <dbReference type="ARBA" id="ARBA00022737"/>
    </source>
</evidence>